<feature type="domain" description="Transposase IS801/IS1294" evidence="1">
    <location>
        <begin position="70"/>
        <end position="181"/>
    </location>
</feature>
<reference evidence="3" key="2">
    <citation type="submission" date="2019-02" db="EMBL/GenBank/DDBJ databases">
        <title>Granulicella sibirica sp. nov., a psychrotolerant acidobacterium isolated from an organic soil layer in forested tundra, West Siberia.</title>
        <authorList>
            <person name="Oshkin I.Y."/>
            <person name="Kulichevskaya I.S."/>
            <person name="Rijpstra W.I.C."/>
            <person name="Sinninghe Damste J.S."/>
            <person name="Rakitin A.L."/>
            <person name="Ravin N.V."/>
            <person name="Dedysh S.N."/>
        </authorList>
    </citation>
    <scope>NUCLEOTIDE SEQUENCE [LARGE SCALE GENOMIC DNA]</scope>
    <source>
        <strain evidence="3">AF10</strain>
    </source>
</reference>
<evidence type="ECO:0000313" key="3">
    <source>
        <dbReference type="Proteomes" id="UP000289437"/>
    </source>
</evidence>
<dbReference type="AlphaFoldDB" id="A0A4Q0SV66"/>
<dbReference type="GO" id="GO:0006313">
    <property type="term" value="P:DNA transposition"/>
    <property type="evidence" value="ECO:0007669"/>
    <property type="project" value="InterPro"/>
</dbReference>
<name>A0A4Q0SV66_9BACT</name>
<dbReference type="Pfam" id="PF04986">
    <property type="entry name" value="Y2_Tnp"/>
    <property type="match status" value="1"/>
</dbReference>
<dbReference type="EMBL" id="RDSM01000007">
    <property type="protein sequence ID" value="RXH53830.1"/>
    <property type="molecule type" value="Genomic_DNA"/>
</dbReference>
<dbReference type="InterPro" id="IPR007069">
    <property type="entry name" value="Transposase_32"/>
</dbReference>
<dbReference type="GO" id="GO:0003677">
    <property type="term" value="F:DNA binding"/>
    <property type="evidence" value="ECO:0007669"/>
    <property type="project" value="InterPro"/>
</dbReference>
<reference evidence="2 3" key="1">
    <citation type="submission" date="2018-11" db="EMBL/GenBank/DDBJ databases">
        <authorList>
            <person name="Mardanov A.V."/>
            <person name="Ravin N.V."/>
            <person name="Dedysh S.N."/>
        </authorList>
    </citation>
    <scope>NUCLEOTIDE SEQUENCE [LARGE SCALE GENOMIC DNA]</scope>
    <source>
        <strain evidence="2 3">AF10</strain>
    </source>
</reference>
<dbReference type="PANTHER" id="PTHR37023:SF1">
    <property type="entry name" value="ISSOD25 TRANSPOSASE TNPA_ISSOD25"/>
    <property type="match status" value="1"/>
</dbReference>
<organism evidence="2 3">
    <name type="scientific">Granulicella sibirica</name>
    <dbReference type="NCBI Taxonomy" id="2479048"/>
    <lineage>
        <taxon>Bacteria</taxon>
        <taxon>Pseudomonadati</taxon>
        <taxon>Acidobacteriota</taxon>
        <taxon>Terriglobia</taxon>
        <taxon>Terriglobales</taxon>
        <taxon>Acidobacteriaceae</taxon>
        <taxon>Granulicella</taxon>
    </lineage>
</organism>
<accession>A0A4Q0SV66</accession>
<evidence type="ECO:0000259" key="1">
    <source>
        <dbReference type="Pfam" id="PF04986"/>
    </source>
</evidence>
<evidence type="ECO:0000313" key="2">
    <source>
        <dbReference type="EMBL" id="RXH53830.1"/>
    </source>
</evidence>
<dbReference type="PANTHER" id="PTHR37023">
    <property type="entry name" value="TRANSPOSASE"/>
    <property type="match status" value="1"/>
</dbReference>
<dbReference type="GO" id="GO:0004803">
    <property type="term" value="F:transposase activity"/>
    <property type="evidence" value="ECO:0007669"/>
    <property type="project" value="InterPro"/>
</dbReference>
<sequence>MRRVRTSNIIPMFTAWCRAVVSPSTAPDGLPPHLASSCPYESSAASSVASSRPNSSSFCSQGKLEFHGSLKDLASPERFHRFLRQLFSKDWVVYTKPPFGGAEHVLQYLARYTHRVAISNHRLVSFKDDCVTFRWKDYAAGSKQKIMTVSVDEFLRRFLIHVLPKGLVRIRHFGLFANRKRSASLLRCRFLLKVAAPPPQPAPTAHIKCPLCAEPMLVIERITIRQLLSVPSTTSPPTRRFDSS</sequence>
<proteinExistence type="predicted"/>
<protein>
    <submittedName>
        <fullName evidence="2">Mobile element protein</fullName>
    </submittedName>
</protein>
<gene>
    <name evidence="2" type="ORF">GRAN_5168</name>
</gene>
<dbReference type="Proteomes" id="UP000289437">
    <property type="component" value="Unassembled WGS sequence"/>
</dbReference>
<comment type="caution">
    <text evidence="2">The sequence shown here is derived from an EMBL/GenBank/DDBJ whole genome shotgun (WGS) entry which is preliminary data.</text>
</comment>
<keyword evidence="3" id="KW-1185">Reference proteome</keyword>